<dbReference type="SMART" id="SM01052">
    <property type="entry name" value="CAP_GLY"/>
    <property type="match status" value="1"/>
</dbReference>
<dbReference type="GeneID" id="95981724"/>
<evidence type="ECO:0000256" key="9">
    <source>
        <dbReference type="SAM" id="MobiDB-lite"/>
    </source>
</evidence>
<evidence type="ECO:0000256" key="1">
    <source>
        <dbReference type="ARBA" id="ARBA00004245"/>
    </source>
</evidence>
<protein>
    <recommendedName>
        <fullName evidence="10">CAP-Gly domain-containing protein</fullName>
    </recommendedName>
</protein>
<evidence type="ECO:0000256" key="7">
    <source>
        <dbReference type="ARBA" id="ARBA00023212"/>
    </source>
</evidence>
<keyword evidence="12" id="KW-1185">Reference proteome</keyword>
<gene>
    <name evidence="11" type="ORF">Q8F55_000681</name>
</gene>
<evidence type="ECO:0000256" key="5">
    <source>
        <dbReference type="ARBA" id="ARBA00023017"/>
    </source>
</evidence>
<dbReference type="PANTHER" id="PTHR18916">
    <property type="entry name" value="DYNACTIN 1-RELATED MICROTUBULE-BINDING"/>
    <property type="match status" value="1"/>
</dbReference>
<name>A0ABR3QE54_9TREE</name>
<feature type="compositionally biased region" description="Pro residues" evidence="9">
    <location>
        <begin position="215"/>
        <end position="255"/>
    </location>
</feature>
<feature type="coiled-coil region" evidence="8">
    <location>
        <begin position="438"/>
        <end position="686"/>
    </location>
</feature>
<evidence type="ECO:0000313" key="12">
    <source>
        <dbReference type="Proteomes" id="UP001565368"/>
    </source>
</evidence>
<dbReference type="PROSITE" id="PS00845">
    <property type="entry name" value="CAP_GLY_1"/>
    <property type="match status" value="1"/>
</dbReference>
<keyword evidence="7" id="KW-0206">Cytoskeleton</keyword>
<feature type="compositionally biased region" description="Low complexity" evidence="9">
    <location>
        <begin position="256"/>
        <end position="283"/>
    </location>
</feature>
<evidence type="ECO:0000313" key="11">
    <source>
        <dbReference type="EMBL" id="KAL1412932.1"/>
    </source>
</evidence>
<keyword evidence="5" id="KW-0243">Dynein</keyword>
<dbReference type="Gene3D" id="2.30.30.190">
    <property type="entry name" value="CAP Gly-rich-like domain"/>
    <property type="match status" value="1"/>
</dbReference>
<dbReference type="EMBL" id="JBBXJM010000001">
    <property type="protein sequence ID" value="KAL1412932.1"/>
    <property type="molecule type" value="Genomic_DNA"/>
</dbReference>
<reference evidence="11 12" key="1">
    <citation type="submission" date="2023-08" db="EMBL/GenBank/DDBJ databases">
        <title>Annotated Genome Sequence of Vanrija albida AlHP1.</title>
        <authorList>
            <person name="Herzog R."/>
        </authorList>
    </citation>
    <scope>NUCLEOTIDE SEQUENCE [LARGE SCALE GENOMIC DNA]</scope>
    <source>
        <strain evidence="11 12">AlHP1</strain>
    </source>
</reference>
<accession>A0ABR3QE54</accession>
<organism evidence="11 12">
    <name type="scientific">Vanrija albida</name>
    <dbReference type="NCBI Taxonomy" id="181172"/>
    <lineage>
        <taxon>Eukaryota</taxon>
        <taxon>Fungi</taxon>
        <taxon>Dikarya</taxon>
        <taxon>Basidiomycota</taxon>
        <taxon>Agaricomycotina</taxon>
        <taxon>Tremellomycetes</taxon>
        <taxon>Trichosporonales</taxon>
        <taxon>Trichosporonaceae</taxon>
        <taxon>Vanrija</taxon>
    </lineage>
</organism>
<comment type="similarity">
    <text evidence="2">Belongs to the dynactin 150 kDa subunit family.</text>
</comment>
<dbReference type="InterPro" id="IPR036859">
    <property type="entry name" value="CAP-Gly_dom_sf"/>
</dbReference>
<dbReference type="Pfam" id="PF01302">
    <property type="entry name" value="CAP_GLY"/>
    <property type="match status" value="1"/>
</dbReference>
<keyword evidence="6 8" id="KW-0175">Coiled coil</keyword>
<feature type="compositionally biased region" description="Low complexity" evidence="9">
    <location>
        <begin position="168"/>
        <end position="205"/>
    </location>
</feature>
<feature type="region of interest" description="Disordered" evidence="9">
    <location>
        <begin position="116"/>
        <end position="313"/>
    </location>
</feature>
<comment type="caution">
    <text evidence="11">The sequence shown here is derived from an EMBL/GenBank/DDBJ whole genome shotgun (WGS) entry which is preliminary data.</text>
</comment>
<evidence type="ECO:0000256" key="2">
    <source>
        <dbReference type="ARBA" id="ARBA00011010"/>
    </source>
</evidence>
<evidence type="ECO:0000256" key="8">
    <source>
        <dbReference type="SAM" id="Coils"/>
    </source>
</evidence>
<evidence type="ECO:0000259" key="10">
    <source>
        <dbReference type="PROSITE" id="PS50245"/>
    </source>
</evidence>
<dbReference type="Proteomes" id="UP001565368">
    <property type="component" value="Unassembled WGS sequence"/>
</dbReference>
<comment type="subcellular location">
    <subcellularLocation>
        <location evidence="1">Cytoplasm</location>
        <location evidence="1">Cytoskeleton</location>
    </subcellularLocation>
</comment>
<keyword evidence="4" id="KW-0493">Microtubule</keyword>
<dbReference type="Pfam" id="PF12455">
    <property type="entry name" value="Dynactin"/>
    <property type="match status" value="1"/>
</dbReference>
<dbReference type="RefSeq" id="XP_069212876.1">
    <property type="nucleotide sequence ID" value="XM_069349332.1"/>
</dbReference>
<feature type="domain" description="CAP-Gly" evidence="10">
    <location>
        <begin position="26"/>
        <end position="68"/>
    </location>
</feature>
<dbReference type="InterPro" id="IPR022157">
    <property type="entry name" value="Dynactin"/>
</dbReference>
<evidence type="ECO:0000256" key="6">
    <source>
        <dbReference type="ARBA" id="ARBA00023054"/>
    </source>
</evidence>
<feature type="compositionally biased region" description="Polar residues" evidence="9">
    <location>
        <begin position="361"/>
        <end position="371"/>
    </location>
</feature>
<feature type="coiled-coil region" evidence="8">
    <location>
        <begin position="1133"/>
        <end position="1233"/>
    </location>
</feature>
<keyword evidence="3" id="KW-0963">Cytoplasm</keyword>
<sequence>MTTPEIPLGAKVQVTAGVGTVRWAGTNPPFATGNWVGIELESKTGKNNGSVQGESYFECEPGYGVFVRKSTVKLLEAAVPKTVRRPPDPPLTAAPPVVLNKTNIISERARIAGRLFGSKPSVDPRLESYAPAEPGRHRESRRRSAHALDDDAPAHRHSATRVSTIGGAPASARPSTASTPISASPLPASSRRPSSASLSAASASRGPTPSREPGSMPPPAVPPPKSAMLPPPSPSRTVPPPSPSRVAMPPPPVPATPTRSSRASSLAGASASSIPGASPRGSIVPPASPRLSGIPPTSPSPRVLPKVAPIVPPPLSATGPVDVVAVQVPSSPAASVASLRAESPASALGTETERDAASVRTAPSPTASTVTLGLGVPTPRVGRPTHGRQLSTSSAVSGTDVETAALISSQKREIEECKIKIRLMDTRRVEDQERIKVLEKKATDADQLQAVRAKLQAKFQEQQSALVNAQRMARDLQSDNARLESRAAEALDQLEMATLDREVAEEKAEAAEADNERLAERIAELELEVALVKEENAEYEKPVLGLEGERSSLAYVQLEKHNERLKEALIRLRDMTSESDKEHRGKISDLEKELSSREDVNSRLELAEAKLSSSEAQVEDLKQQLDDALHAEDLLVELTERNLQMSERLEEMRVTIEDLEALKELNDELEENHVETEKQMDEEIALLSLQLREERARSGELESIVTDMEATIGQFRELVSGLQAEIDGLRAQQASQEHQSATASKESQALLNLNLKLQSSAAKTQVKTLDVELKKLEAAQLADHLNIVQAYLPEPYLESEVDSTTALLFFNRVASKIDMLVNAVSQMHGLPAALQNVGSERLVGVCELRGKLRQFATLNRRFAAVMRRTDSEDYISFGRVVPEVAGVETKVDAWIQLVKSEEFSEGDCARELDSLLSQFNHLAEVVFQRPGLDACEHQLSLAYTFEDDLDNFAAAVGYVRHAIRSFISEEDVEVDLGDSTLEEAVYQPVQNVLDQVRSVKVSAGKLSAVLEEAVRAQVALVPEYTVSLSELVMSISNAVDIAVQLAQRIMAHIGSLRTSKQQLRLADIQTFLAEVTAPVGAADVAPWDVIGHFISRLVIELDNALPKFRNAAKSGQTTDLETPAPWLARVVAIKEAAQYNAEAERKVSRLSEELKDMLREVKIRDQTLQESGVKVETLERRLEASRKQADMILELENDIAKAKKQEKVYEDAIEALQAEQDSIEVENARLRKNGGDAAAAPGDALIGVSVSGVEAGHLVDQIENLKSALRFLRSENSLLKSKDLFNDIASLSPLGAASLEPVPKLVKSSESDSESDADMPVTPKAATRVTRPDARLALDTESKKLLKEVASFTAVPRIVDISGLGANGPAWRSRKNSPQAQLRRFAADRHKLERKVESLADRVAALRRL</sequence>
<dbReference type="SUPFAM" id="SSF74924">
    <property type="entry name" value="Cap-Gly domain"/>
    <property type="match status" value="1"/>
</dbReference>
<evidence type="ECO:0000256" key="4">
    <source>
        <dbReference type="ARBA" id="ARBA00022701"/>
    </source>
</evidence>
<feature type="coiled-coil region" evidence="8">
    <location>
        <begin position="1382"/>
        <end position="1409"/>
    </location>
</feature>
<dbReference type="InterPro" id="IPR000938">
    <property type="entry name" value="CAP-Gly_domain"/>
</dbReference>
<dbReference type="PROSITE" id="PS50245">
    <property type="entry name" value="CAP_GLY_2"/>
    <property type="match status" value="1"/>
</dbReference>
<proteinExistence type="inferred from homology"/>
<feature type="region of interest" description="Disordered" evidence="9">
    <location>
        <begin position="332"/>
        <end position="396"/>
    </location>
</feature>
<evidence type="ECO:0000256" key="3">
    <source>
        <dbReference type="ARBA" id="ARBA00022490"/>
    </source>
</evidence>